<dbReference type="SUPFAM" id="SSF50998">
    <property type="entry name" value="Quinoprotein alcohol dehydrogenase-like"/>
    <property type="match status" value="1"/>
</dbReference>
<name>A0ABY4WD84_9BACL</name>
<reference evidence="1" key="1">
    <citation type="submission" date="2022-06" db="EMBL/GenBank/DDBJ databases">
        <title>Genome sequencing of Brevibacillus sp. BB3-R1.</title>
        <authorList>
            <person name="Heo J."/>
            <person name="Lee D."/>
            <person name="Won M."/>
            <person name="Han B.-H."/>
            <person name="Hong S.-B."/>
            <person name="Kwon S.-W."/>
        </authorList>
    </citation>
    <scope>NUCLEOTIDE SEQUENCE</scope>
    <source>
        <strain evidence="1">BB3-R1</strain>
    </source>
</reference>
<dbReference type="Gene3D" id="2.130.10.10">
    <property type="entry name" value="YVTN repeat-like/Quinoprotein amine dehydrogenase"/>
    <property type="match status" value="1"/>
</dbReference>
<dbReference type="EMBL" id="CP098755">
    <property type="protein sequence ID" value="USG65150.1"/>
    <property type="molecule type" value="Genomic_DNA"/>
</dbReference>
<sequence length="329" mass="36255">MNVMDVLAAHGLAGKSVALPKDLKESIETMWEVNGLDTGSTTVFPEVDDDNSFYMTYSQKWTKKFSPNDGSVVWTVPLNFVVTSTCIGQDGFYYVFGETKCLKINRTTGAQTEIVFSFSYPFSIGQGTVDKSGDIYVGGTYNSKEIIAKLSPTGSMVWRHEIGTAYSISYYGIIFFESHIYSHQGGAVYKLTSNGSLVWVNSNISLRSVIPDPLDAKCLLSVSSPIGSSFVYVIRVDVSGSSDPVIKNRQEIPTSDDSRAGRMPRLRVIKDAVYAAVGSYGFKLRLSDLYLFGLYRDSTAPLKGVLSDSTFYSLPAKGLRRVKFSYKIL</sequence>
<dbReference type="RefSeq" id="WP_251872254.1">
    <property type="nucleotide sequence ID" value="NZ_CP098755.1"/>
</dbReference>
<evidence type="ECO:0000313" key="1">
    <source>
        <dbReference type="EMBL" id="USG65150.1"/>
    </source>
</evidence>
<keyword evidence="2" id="KW-1185">Reference proteome</keyword>
<dbReference type="InterPro" id="IPR015943">
    <property type="entry name" value="WD40/YVTN_repeat-like_dom_sf"/>
</dbReference>
<dbReference type="Proteomes" id="UP001056500">
    <property type="component" value="Chromosome"/>
</dbReference>
<gene>
    <name evidence="1" type="ORF">NDK47_24005</name>
</gene>
<organism evidence="1 2">
    <name type="scientific">Brevibacillus ruminantium</name>
    <dbReference type="NCBI Taxonomy" id="2950604"/>
    <lineage>
        <taxon>Bacteria</taxon>
        <taxon>Bacillati</taxon>
        <taxon>Bacillota</taxon>
        <taxon>Bacilli</taxon>
        <taxon>Bacillales</taxon>
        <taxon>Paenibacillaceae</taxon>
        <taxon>Brevibacillus</taxon>
    </lineage>
</organism>
<proteinExistence type="predicted"/>
<dbReference type="InterPro" id="IPR011047">
    <property type="entry name" value="Quinoprotein_ADH-like_sf"/>
</dbReference>
<evidence type="ECO:0000313" key="2">
    <source>
        <dbReference type="Proteomes" id="UP001056500"/>
    </source>
</evidence>
<accession>A0ABY4WD84</accession>
<protein>
    <submittedName>
        <fullName evidence="1">Uncharacterized protein</fullName>
    </submittedName>
</protein>